<dbReference type="EMBL" id="JAEEGC010000181">
    <property type="protein sequence ID" value="MBV7276506.1"/>
    <property type="molecule type" value="Genomic_DNA"/>
</dbReference>
<keyword evidence="1" id="KW-0812">Transmembrane</keyword>
<organism evidence="3 4">
    <name type="scientific">Clostridium thailandense</name>
    <dbReference type="NCBI Taxonomy" id="2794346"/>
    <lineage>
        <taxon>Bacteria</taxon>
        <taxon>Bacillati</taxon>
        <taxon>Bacillota</taxon>
        <taxon>Clostridia</taxon>
        <taxon>Eubacteriales</taxon>
        <taxon>Clostridiaceae</taxon>
        <taxon>Clostridium</taxon>
    </lineage>
</organism>
<feature type="transmembrane region" description="Helical" evidence="1">
    <location>
        <begin position="22"/>
        <end position="40"/>
    </location>
</feature>
<proteinExistence type="predicted"/>
<keyword evidence="1" id="KW-1133">Transmembrane helix</keyword>
<dbReference type="PANTHER" id="PTHR40032:SF1">
    <property type="entry name" value="EXPORTED PROTEIN"/>
    <property type="match status" value="1"/>
</dbReference>
<gene>
    <name evidence="3" type="ORF">I6U48_26895</name>
</gene>
<dbReference type="Pfam" id="PF12671">
    <property type="entry name" value="Amidase_6"/>
    <property type="match status" value="1"/>
</dbReference>
<evidence type="ECO:0000313" key="3">
    <source>
        <dbReference type="EMBL" id="MBV7276506.1"/>
    </source>
</evidence>
<evidence type="ECO:0000313" key="4">
    <source>
        <dbReference type="Proteomes" id="UP000694308"/>
    </source>
</evidence>
<name>A0A949TZF8_9CLOT</name>
<accession>A0A949TZF8</accession>
<keyword evidence="4" id="KW-1185">Reference proteome</keyword>
<reference evidence="3" key="1">
    <citation type="submission" date="2020-12" db="EMBL/GenBank/DDBJ databases">
        <title>Clostridium thailandense sp. nov., a novel acetogenic bacterium isolated from peat land soil in Thailand.</title>
        <authorList>
            <person name="Chaikitkaew S."/>
            <person name="Birkeland N.K."/>
        </authorList>
    </citation>
    <scope>NUCLEOTIDE SEQUENCE</scope>
    <source>
        <strain evidence="3">PL3</strain>
    </source>
</reference>
<dbReference type="AlphaFoldDB" id="A0A949TZF8"/>
<dbReference type="InterPro" id="IPR024301">
    <property type="entry name" value="Amidase_6"/>
</dbReference>
<dbReference type="Proteomes" id="UP000694308">
    <property type="component" value="Unassembled WGS sequence"/>
</dbReference>
<feature type="domain" description="Putative amidase" evidence="2">
    <location>
        <begin position="268"/>
        <end position="443"/>
    </location>
</feature>
<protein>
    <submittedName>
        <fullName evidence="3">Amidase domain-containing protein</fullName>
    </submittedName>
</protein>
<evidence type="ECO:0000256" key="1">
    <source>
        <dbReference type="SAM" id="Phobius"/>
    </source>
</evidence>
<sequence>MLIHLTQGGLILYLKLNFKKRFIIYIIVILVINIGFFILHKNPSVSKLDQLNTSEKSVPSISKNYSLTQDESKNLKHKDLLRFIFSSPYDENELKTAIEDIYNRRSSAFVTGDLLSLKPYFDTSQKFGVWALEHEVKRVKYLHDWSKERGMKFTNVQSTVRIKKIHPNTKLIKIALEESYKFDYNYPQDEVPITNSFGVGIRHVLSLVKKDDKWMVYNDWYTDCFEDALQAYTGDIKENLSPPSGTAIKRAGYIPTLLQKQTYKKSYYNREKAVEYADKYCGAAWGSGNNFKYNKKYKDFNGAGGDCTNFASQVLGDKEGGELPTDYTWYCSYSRFGNSQGSTAWVNADGLKDYLIYSGKGSVIKKGTFKDLASPLPDLPNGILGKLQLADLVCYEKKSNIDHFGIVTGFDSHGYPLINSHTTDRYHVPWDLGWGDNKIKFFLIHING</sequence>
<dbReference type="PANTHER" id="PTHR40032">
    <property type="entry name" value="EXPORTED PROTEIN-RELATED"/>
    <property type="match status" value="1"/>
</dbReference>
<comment type="caution">
    <text evidence="3">The sequence shown here is derived from an EMBL/GenBank/DDBJ whole genome shotgun (WGS) entry which is preliminary data.</text>
</comment>
<keyword evidence="1" id="KW-0472">Membrane</keyword>
<evidence type="ECO:0000259" key="2">
    <source>
        <dbReference type="Pfam" id="PF12671"/>
    </source>
</evidence>